<sequence>MAHILSHSDIYQKSNKTRRILARIFGEGLEEEDDDHKCQRRIMNPGFGATQIRALTSVFTDKALMLRDRWSSELFTDPKGTRIDVLKWLNLAALDVIGQAAGFNYQFSALDPASPINELNEAFKNLFNVTQIVGLFLLPEFIPILRYIVSSFSLYKQGPPSALNNGNRGTSGKIKWKTVQHRKRQSKLG</sequence>
<dbReference type="STRING" id="436010.A0A165YBD9"/>
<dbReference type="InterPro" id="IPR036396">
    <property type="entry name" value="Cyt_P450_sf"/>
</dbReference>
<reference evidence="1 2" key="1">
    <citation type="journal article" date="2016" name="Mol. Biol. Evol.">
        <title>Comparative Genomics of Early-Diverging Mushroom-Forming Fungi Provides Insights into the Origins of Lignocellulose Decay Capabilities.</title>
        <authorList>
            <person name="Nagy L.G."/>
            <person name="Riley R."/>
            <person name="Tritt A."/>
            <person name="Adam C."/>
            <person name="Daum C."/>
            <person name="Floudas D."/>
            <person name="Sun H."/>
            <person name="Yadav J.S."/>
            <person name="Pangilinan J."/>
            <person name="Larsson K.H."/>
            <person name="Matsuura K."/>
            <person name="Barry K."/>
            <person name="Labutti K."/>
            <person name="Kuo R."/>
            <person name="Ohm R.A."/>
            <person name="Bhattacharya S.S."/>
            <person name="Shirouzu T."/>
            <person name="Yoshinaga Y."/>
            <person name="Martin F.M."/>
            <person name="Grigoriev I.V."/>
            <person name="Hibbett D.S."/>
        </authorList>
    </citation>
    <scope>NUCLEOTIDE SEQUENCE [LARGE SCALE GENOMIC DNA]</scope>
    <source>
        <strain evidence="1 2">CBS 109695</strain>
    </source>
</reference>
<dbReference type="InterPro" id="IPR001128">
    <property type="entry name" value="Cyt_P450"/>
</dbReference>
<evidence type="ECO:0000313" key="1">
    <source>
        <dbReference type="EMBL" id="KZP09392.1"/>
    </source>
</evidence>
<name>A0A165YBD9_9AGAM</name>
<proteinExistence type="predicted"/>
<dbReference type="EMBL" id="KV417701">
    <property type="protein sequence ID" value="KZP09392.1"/>
    <property type="molecule type" value="Genomic_DNA"/>
</dbReference>
<dbReference type="GO" id="GO:0005506">
    <property type="term" value="F:iron ion binding"/>
    <property type="evidence" value="ECO:0007669"/>
    <property type="project" value="InterPro"/>
</dbReference>
<accession>A0A165YBD9</accession>
<evidence type="ECO:0008006" key="3">
    <source>
        <dbReference type="Google" id="ProtNLM"/>
    </source>
</evidence>
<dbReference type="GO" id="GO:0020037">
    <property type="term" value="F:heme binding"/>
    <property type="evidence" value="ECO:0007669"/>
    <property type="project" value="InterPro"/>
</dbReference>
<organism evidence="1 2">
    <name type="scientific">Athelia psychrophila</name>
    <dbReference type="NCBI Taxonomy" id="1759441"/>
    <lineage>
        <taxon>Eukaryota</taxon>
        <taxon>Fungi</taxon>
        <taxon>Dikarya</taxon>
        <taxon>Basidiomycota</taxon>
        <taxon>Agaricomycotina</taxon>
        <taxon>Agaricomycetes</taxon>
        <taxon>Agaricomycetidae</taxon>
        <taxon>Atheliales</taxon>
        <taxon>Atheliaceae</taxon>
        <taxon>Athelia</taxon>
    </lineage>
</organism>
<evidence type="ECO:0000313" key="2">
    <source>
        <dbReference type="Proteomes" id="UP000076532"/>
    </source>
</evidence>
<dbReference type="GO" id="GO:0004497">
    <property type="term" value="F:monooxygenase activity"/>
    <property type="evidence" value="ECO:0007669"/>
    <property type="project" value="InterPro"/>
</dbReference>
<dbReference type="Gene3D" id="1.10.630.10">
    <property type="entry name" value="Cytochrome P450"/>
    <property type="match status" value="1"/>
</dbReference>
<protein>
    <recommendedName>
        <fullName evidence="3">Cytochrome P450</fullName>
    </recommendedName>
</protein>
<dbReference type="AlphaFoldDB" id="A0A165YBD9"/>
<dbReference type="OrthoDB" id="1470350at2759"/>
<keyword evidence="2" id="KW-1185">Reference proteome</keyword>
<dbReference type="Pfam" id="PF00067">
    <property type="entry name" value="p450"/>
    <property type="match status" value="1"/>
</dbReference>
<dbReference type="Proteomes" id="UP000076532">
    <property type="component" value="Unassembled WGS sequence"/>
</dbReference>
<gene>
    <name evidence="1" type="ORF">FIBSPDRAFT_993537</name>
</gene>
<dbReference type="SUPFAM" id="SSF48264">
    <property type="entry name" value="Cytochrome P450"/>
    <property type="match status" value="1"/>
</dbReference>
<dbReference type="GO" id="GO:0016705">
    <property type="term" value="F:oxidoreductase activity, acting on paired donors, with incorporation or reduction of molecular oxygen"/>
    <property type="evidence" value="ECO:0007669"/>
    <property type="project" value="InterPro"/>
</dbReference>